<gene>
    <name evidence="1" type="ORF">AVEN_4888_1</name>
</gene>
<dbReference type="EMBL" id="BGPR01034505">
    <property type="protein sequence ID" value="GBO08921.1"/>
    <property type="molecule type" value="Genomic_DNA"/>
</dbReference>
<sequence>MHAGRDGLLGRSSLRYWMLLRSKPNSTKEESCMWVWRMLILTSKMKLSPVGVSRKLGGGVSILVKRSLSRPQKVLEALENGL</sequence>
<dbReference type="Proteomes" id="UP000499080">
    <property type="component" value="Unassembled WGS sequence"/>
</dbReference>
<evidence type="ECO:0000313" key="2">
    <source>
        <dbReference type="Proteomes" id="UP000499080"/>
    </source>
</evidence>
<organism evidence="1 2">
    <name type="scientific">Araneus ventricosus</name>
    <name type="common">Orbweaver spider</name>
    <name type="synonym">Epeira ventricosa</name>
    <dbReference type="NCBI Taxonomy" id="182803"/>
    <lineage>
        <taxon>Eukaryota</taxon>
        <taxon>Metazoa</taxon>
        <taxon>Ecdysozoa</taxon>
        <taxon>Arthropoda</taxon>
        <taxon>Chelicerata</taxon>
        <taxon>Arachnida</taxon>
        <taxon>Araneae</taxon>
        <taxon>Araneomorphae</taxon>
        <taxon>Entelegynae</taxon>
        <taxon>Araneoidea</taxon>
        <taxon>Araneidae</taxon>
        <taxon>Araneus</taxon>
    </lineage>
</organism>
<keyword evidence="2" id="KW-1185">Reference proteome</keyword>
<accession>A0A4Y2UA26</accession>
<comment type="caution">
    <text evidence="1">The sequence shown here is derived from an EMBL/GenBank/DDBJ whole genome shotgun (WGS) entry which is preliminary data.</text>
</comment>
<name>A0A4Y2UA26_ARAVE</name>
<proteinExistence type="predicted"/>
<dbReference type="AlphaFoldDB" id="A0A4Y2UA26"/>
<evidence type="ECO:0000313" key="1">
    <source>
        <dbReference type="EMBL" id="GBO08921.1"/>
    </source>
</evidence>
<reference evidence="1 2" key="1">
    <citation type="journal article" date="2019" name="Sci. Rep.">
        <title>Orb-weaving spider Araneus ventricosus genome elucidates the spidroin gene catalogue.</title>
        <authorList>
            <person name="Kono N."/>
            <person name="Nakamura H."/>
            <person name="Ohtoshi R."/>
            <person name="Moran D.A.P."/>
            <person name="Shinohara A."/>
            <person name="Yoshida Y."/>
            <person name="Fujiwara M."/>
            <person name="Mori M."/>
            <person name="Tomita M."/>
            <person name="Arakawa K."/>
        </authorList>
    </citation>
    <scope>NUCLEOTIDE SEQUENCE [LARGE SCALE GENOMIC DNA]</scope>
</reference>
<protein>
    <submittedName>
        <fullName evidence="1">Uncharacterized protein</fullName>
    </submittedName>
</protein>